<keyword evidence="1" id="KW-1133">Transmembrane helix</keyword>
<feature type="transmembrane region" description="Helical" evidence="1">
    <location>
        <begin position="63"/>
        <end position="84"/>
    </location>
</feature>
<feature type="transmembrane region" description="Helical" evidence="1">
    <location>
        <begin position="244"/>
        <end position="265"/>
    </location>
</feature>
<name>A0A977KYA3_9CYAN</name>
<proteinExistence type="predicted"/>
<feature type="transmembrane region" description="Helical" evidence="1">
    <location>
        <begin position="272"/>
        <end position="289"/>
    </location>
</feature>
<keyword evidence="1" id="KW-0812">Transmembrane</keyword>
<gene>
    <name evidence="2" type="ORF">KA717_04590</name>
</gene>
<evidence type="ECO:0000313" key="2">
    <source>
        <dbReference type="EMBL" id="UXE62138.1"/>
    </source>
</evidence>
<evidence type="ECO:0008006" key="3">
    <source>
        <dbReference type="Google" id="ProtNLM"/>
    </source>
</evidence>
<dbReference type="EMBL" id="CP073041">
    <property type="protein sequence ID" value="UXE62138.1"/>
    <property type="molecule type" value="Genomic_DNA"/>
</dbReference>
<keyword evidence="1" id="KW-0472">Membrane</keyword>
<dbReference type="Proteomes" id="UP001065613">
    <property type="component" value="Chromosome"/>
</dbReference>
<dbReference type="AlphaFoldDB" id="A0A977KYA3"/>
<evidence type="ECO:0000256" key="1">
    <source>
        <dbReference type="SAM" id="Phobius"/>
    </source>
</evidence>
<protein>
    <recommendedName>
        <fullName evidence="3">Oligosaccharide repeat unit polymerase</fullName>
    </recommendedName>
</protein>
<dbReference type="KEGG" id="wna:KA717_04590"/>
<sequence length="331" mass="38426">MISTDHNIEVVNYRPKITTYHLALFFSFAISVFFIFLIGKFGQTLLSLLDRGSALSFFSDKIFFGYKFGLFFNIFLGAVAVILWRTRNPLWLLMFLLPISIDLLAKGRTIAWSCMLFAYLNYVVIFRKTAFKIAIPLFLGLVFGGFLRYQEYNWNQGIDKIFIDLFSDPIVNRFSTPLVYKDHFGEGNLFSYFIFSFFKILPESFTRSLFDYNNSAQVSLGHILTQDYGRKLGYSISVNIVGEALYYGGITFAIISPLLIGLIIYSLYDFRIYRNFPGFIFVCIVISGLRGTMRGTFYDTFMPAVYLMFSYLIWITILEWKSVVFRFKNNS</sequence>
<organism evidence="2">
    <name type="scientific">Woronichinia naegeliana WA131</name>
    <dbReference type="NCBI Taxonomy" id="2824559"/>
    <lineage>
        <taxon>Bacteria</taxon>
        <taxon>Bacillati</taxon>
        <taxon>Cyanobacteriota</taxon>
        <taxon>Cyanophyceae</taxon>
        <taxon>Synechococcales</taxon>
        <taxon>Coelosphaeriaceae</taxon>
        <taxon>Woronichinia</taxon>
    </lineage>
</organism>
<feature type="transmembrane region" description="Helical" evidence="1">
    <location>
        <begin position="90"/>
        <end position="118"/>
    </location>
</feature>
<feature type="transmembrane region" description="Helical" evidence="1">
    <location>
        <begin position="130"/>
        <end position="149"/>
    </location>
</feature>
<reference evidence="2" key="1">
    <citation type="submission" date="2021-04" db="EMBL/GenBank/DDBJ databases">
        <title>Genome sequence of Woronichinia naegeliana from Washington state freshwater lake bloom.</title>
        <authorList>
            <person name="Dreher T.W."/>
        </authorList>
    </citation>
    <scope>NUCLEOTIDE SEQUENCE</scope>
    <source>
        <strain evidence="2">WA131</strain>
    </source>
</reference>
<feature type="transmembrane region" description="Helical" evidence="1">
    <location>
        <begin position="301"/>
        <end position="320"/>
    </location>
</feature>
<feature type="transmembrane region" description="Helical" evidence="1">
    <location>
        <begin position="20"/>
        <end position="42"/>
    </location>
</feature>
<accession>A0A977KYA3</accession>